<dbReference type="Proteomes" id="UP000799754">
    <property type="component" value="Unassembled WGS sequence"/>
</dbReference>
<accession>A0ACB6S280</accession>
<comment type="caution">
    <text evidence="1">The sequence shown here is derived from an EMBL/GenBank/DDBJ whole genome shotgun (WGS) entry which is preliminary data.</text>
</comment>
<keyword evidence="2" id="KW-1185">Reference proteome</keyword>
<organism evidence="1 2">
    <name type="scientific">Macroventuria anomochaeta</name>
    <dbReference type="NCBI Taxonomy" id="301207"/>
    <lineage>
        <taxon>Eukaryota</taxon>
        <taxon>Fungi</taxon>
        <taxon>Dikarya</taxon>
        <taxon>Ascomycota</taxon>
        <taxon>Pezizomycotina</taxon>
        <taxon>Dothideomycetes</taxon>
        <taxon>Pleosporomycetidae</taxon>
        <taxon>Pleosporales</taxon>
        <taxon>Pleosporineae</taxon>
        <taxon>Didymellaceae</taxon>
        <taxon>Macroventuria</taxon>
    </lineage>
</organism>
<dbReference type="EMBL" id="MU006713">
    <property type="protein sequence ID" value="KAF2628350.1"/>
    <property type="molecule type" value="Genomic_DNA"/>
</dbReference>
<protein>
    <submittedName>
        <fullName evidence="1">Uncharacterized protein</fullName>
    </submittedName>
</protein>
<name>A0ACB6S280_9PLEO</name>
<evidence type="ECO:0000313" key="1">
    <source>
        <dbReference type="EMBL" id="KAF2628350.1"/>
    </source>
</evidence>
<evidence type="ECO:0000313" key="2">
    <source>
        <dbReference type="Proteomes" id="UP000799754"/>
    </source>
</evidence>
<gene>
    <name evidence="1" type="ORF">BU25DRAFT_390948</name>
</gene>
<proteinExistence type="predicted"/>
<sequence length="1518" mass="162906">MAEVEPQSIKSRIAALNLEKVHAPAPGLRPTYSYDAVTTAKKKPPPPPPAQRPPQLRSQTANNPPVLDSATASTHRIGNQPQTEKPAPRVSPALPPRPPPRTTSQQSPALPPRKSSDRSVARRESSESISTIASGVSTLSLGSVKTNGSNGSVLYQVRAPAYDPSKLPPLPPKKQEEQKSATRAAMTSKKSVVVSRELPPQLKTSAPALPSRPSLPPRQSTNASECSPERQVPALPSRPTTTTQVKRAIVPPPQRSALSFGFNNKSTVEPPPVPLSRPVPAPNAGVPPPIPTSSRPNFDAIMASKPKPGAVAQCLICRDFSGPDNHAARFPRQQLPSSDVGYLADQLCAPFSSATDKARAIFTWLHHNVDYDVKNFFAGTIQPSTPEKTITSGMAVCEGYAGLFAALALKAGLECIVISGASKGFGHAPMGPNDALPPYKMTHAWNACRIDNGVWKLVDPCWGAGHLGCQLKNEGYKRSFSAQEFTSSNIDFGMRHFPGDTSQQFREDGRVLSYEDFMRDDAGGRLMIFEGVKNEGLGERTFQPAQLNIKVHDPAGPPVIRFQFASVCEHWDNARHGKGAPYVMLLSIGGVDGRKSEYRPFSTNGQVWWLDINRAELGCAGQKVNVYAVTEFCKKDARGLTYEQWNNKTAYSCQFGGIAMWQLLGSWLTTIPSHPHFPDSPKPCAEGRSRIQGRKLIDFDTRLSSSYLQAVGRQSQHLQSSRPNPSAIMASGFIGISVIVTLQNPPNTLVHGVVAAVNPQNATLTLQDVYFPASGHRLNSYNVEGHAIADIKVNVPAPAPAPAAQQAAPPRSNPTPYAQYPSNHVQQPPRQLAQQYGSQPATQQPTQGVGQPAPQPVAQAQPAPFVDPAILSMGKRAPRAPASSLPVTALPQEAPATPIKPVAATTAAPPAKTTSPFIGQAKRGSVAKQSAATLAGPFSSLDIADAEEADSETKTAMPTVRRASINKTRNGKPMEDVSPEKNDDGGKRTRRGGKSRKKELAAQERRNGSDNPTKGNGWRSTPMLQAVEEPQTRTPGVIAGRVGLEAANASVRKSRRQKALDATNGWATEDATDVQDMPEFDFQANLSKFDKRTVFDQIRNEDTTADEDRLVSFNRLARPGTHGGKNLHPTENVLDNAKAKSTSNTSSEDDSDIGSRNSRRAMSRASVSVKRAPTRQGSGIQAGHLEMLGSGLLPRTNRSLIGTQYASSHGATGSPKLGKIATPPDSPFDSSSKGCLRLVTNNRKCHTVTPGGMLAVEEMAEFEFGLTEELIAENAGRGIAEVTLKAINPGGQRLSRENPNARPVIVVLAGNHRGGARAIAAARHLLARGPKVMVALLGFERNADWDRDVRRQVDLFKKFGGSVRAWSDTEGALKRLHAPPELIIDALLGRHKEFDALGEADRATVLSIVGWANKSRAAVLAVETPSGVAGSTGEVAILEGEPLEVRAKYIVCLGAPRSGLVRALQNGAGRDPAWSVWLVDIGVNKPWRNAGISGGKGIKFDEHWVVQARFVEDGEGRA</sequence>
<reference evidence="1" key="1">
    <citation type="journal article" date="2020" name="Stud. Mycol.">
        <title>101 Dothideomycetes genomes: a test case for predicting lifestyles and emergence of pathogens.</title>
        <authorList>
            <person name="Haridas S."/>
            <person name="Albert R."/>
            <person name="Binder M."/>
            <person name="Bloem J."/>
            <person name="Labutti K."/>
            <person name="Salamov A."/>
            <person name="Andreopoulos B."/>
            <person name="Baker S."/>
            <person name="Barry K."/>
            <person name="Bills G."/>
            <person name="Bluhm B."/>
            <person name="Cannon C."/>
            <person name="Castanera R."/>
            <person name="Culley D."/>
            <person name="Daum C."/>
            <person name="Ezra D."/>
            <person name="Gonzalez J."/>
            <person name="Henrissat B."/>
            <person name="Kuo A."/>
            <person name="Liang C."/>
            <person name="Lipzen A."/>
            <person name="Lutzoni F."/>
            <person name="Magnuson J."/>
            <person name="Mondo S."/>
            <person name="Nolan M."/>
            <person name="Ohm R."/>
            <person name="Pangilinan J."/>
            <person name="Park H.-J."/>
            <person name="Ramirez L."/>
            <person name="Alfaro M."/>
            <person name="Sun H."/>
            <person name="Tritt A."/>
            <person name="Yoshinaga Y."/>
            <person name="Zwiers L.-H."/>
            <person name="Turgeon B."/>
            <person name="Goodwin S."/>
            <person name="Spatafora J."/>
            <person name="Crous P."/>
            <person name="Grigoriev I."/>
        </authorList>
    </citation>
    <scope>NUCLEOTIDE SEQUENCE</scope>
    <source>
        <strain evidence="1">CBS 525.71</strain>
    </source>
</reference>